<dbReference type="EMBL" id="FWWW01000082">
    <property type="protein sequence ID" value="SMB98404.1"/>
    <property type="molecule type" value="Genomic_DNA"/>
</dbReference>
<feature type="signal peptide" evidence="1">
    <location>
        <begin position="1"/>
        <end position="21"/>
    </location>
</feature>
<evidence type="ECO:0000313" key="2">
    <source>
        <dbReference type="EMBL" id="SMB98404.1"/>
    </source>
</evidence>
<dbReference type="AlphaFoldDB" id="A0A1W1VZV8"/>
<keyword evidence="1" id="KW-0732">Signal</keyword>
<evidence type="ECO:0000313" key="3">
    <source>
        <dbReference type="Proteomes" id="UP000192266"/>
    </source>
</evidence>
<name>A0A1W1VZV8_9BACT</name>
<feature type="chain" id="PRO_5012190375" evidence="1">
    <location>
        <begin position="22"/>
        <end position="223"/>
    </location>
</feature>
<reference evidence="2 3" key="1">
    <citation type="submission" date="2017-04" db="EMBL/GenBank/DDBJ databases">
        <authorList>
            <person name="Afonso C.L."/>
            <person name="Miller P.J."/>
            <person name="Scott M.A."/>
            <person name="Spackman E."/>
            <person name="Goraichik I."/>
            <person name="Dimitrov K.M."/>
            <person name="Suarez D.L."/>
            <person name="Swayne D.E."/>
        </authorList>
    </citation>
    <scope>NUCLEOTIDE SEQUENCE [LARGE SCALE GENOMIC DNA]</scope>
    <source>
        <strain evidence="2 3">DSM 11622</strain>
    </source>
</reference>
<dbReference type="Proteomes" id="UP000192266">
    <property type="component" value="Unassembled WGS sequence"/>
</dbReference>
<sequence>MKLTFCTVYILPLVFPTLSQAQEASVAPTDTVGYIKGGYGKFRDTFYMGNLIKIDGTQLTGVYLPATLMGYGTQIDYFLTPPGQPKRAKRYTLKIKKVQSMTVHRRYYENILSKGKPSKVLGVRMLTGPVELLTYAQPGVVPVPIPGAAVLLVNAYTNNRWYVRRNGELKEVSRLNFATEMSQYLADYPELAQKVIVGEKNYRYRNTLSIITEYNQHATAASK</sequence>
<gene>
    <name evidence="2" type="ORF">SAMN00120144_1090</name>
</gene>
<keyword evidence="3" id="KW-1185">Reference proteome</keyword>
<organism evidence="2 3">
    <name type="scientific">Hymenobacter roseosalivarius DSM 11622</name>
    <dbReference type="NCBI Taxonomy" id="645990"/>
    <lineage>
        <taxon>Bacteria</taxon>
        <taxon>Pseudomonadati</taxon>
        <taxon>Bacteroidota</taxon>
        <taxon>Cytophagia</taxon>
        <taxon>Cytophagales</taxon>
        <taxon>Hymenobacteraceae</taxon>
        <taxon>Hymenobacter</taxon>
    </lineage>
</organism>
<evidence type="ECO:0000256" key="1">
    <source>
        <dbReference type="SAM" id="SignalP"/>
    </source>
</evidence>
<protein>
    <submittedName>
        <fullName evidence="2">Uncharacterized protein</fullName>
    </submittedName>
</protein>
<proteinExistence type="predicted"/>
<dbReference type="OrthoDB" id="880762at2"/>
<dbReference type="RefSeq" id="WP_084446857.1">
    <property type="nucleotide sequence ID" value="NZ_FWWW01000082.1"/>
</dbReference>
<accession>A0A1W1VZV8</accession>